<protein>
    <submittedName>
        <fullName evidence="6">D-lactate dehydrogenase</fullName>
        <ecNumber evidence="6">1.1.1.28</ecNumber>
    </submittedName>
</protein>
<keyword evidence="7" id="KW-1185">Reference proteome</keyword>
<reference evidence="6 7" key="1">
    <citation type="submission" date="2019-01" db="EMBL/GenBank/DDBJ databases">
        <authorList>
            <consortium name="Pathogen Informatics"/>
        </authorList>
    </citation>
    <scope>NUCLEOTIDE SEQUENCE [LARGE SCALE GENOMIC DNA]</scope>
    <source>
        <strain evidence="6 7">NCTC10183</strain>
    </source>
</reference>
<dbReference type="Proteomes" id="UP000290568">
    <property type="component" value="Chromosome"/>
</dbReference>
<feature type="domain" description="D-isomer specific 2-hydroxyacid dehydrogenase catalytic" evidence="4">
    <location>
        <begin position="8"/>
        <end position="327"/>
    </location>
</feature>
<dbReference type="OrthoDB" id="9805416at2"/>
<dbReference type="InterPro" id="IPR006139">
    <property type="entry name" value="D-isomer_2_OHA_DH_cat_dom"/>
</dbReference>
<dbReference type="PROSITE" id="PS00065">
    <property type="entry name" value="D_2_HYDROXYACID_DH_1"/>
    <property type="match status" value="1"/>
</dbReference>
<name>A0A449A3U4_9BACT</name>
<feature type="domain" description="D-isomer specific 2-hydroxyacid dehydrogenase NAD-binding" evidence="5">
    <location>
        <begin position="111"/>
        <end position="297"/>
    </location>
</feature>
<dbReference type="InterPro" id="IPR029752">
    <property type="entry name" value="D-isomer_DH_CS1"/>
</dbReference>
<dbReference type="GO" id="GO:0008720">
    <property type="term" value="F:D-lactate dehydrogenase (NAD+) activity"/>
    <property type="evidence" value="ECO:0007669"/>
    <property type="project" value="UniProtKB-EC"/>
</dbReference>
<evidence type="ECO:0000313" key="6">
    <source>
        <dbReference type="EMBL" id="VEU58843.1"/>
    </source>
</evidence>
<evidence type="ECO:0000256" key="1">
    <source>
        <dbReference type="ARBA" id="ARBA00005854"/>
    </source>
</evidence>
<dbReference type="AlphaFoldDB" id="A0A449A3U4"/>
<dbReference type="SUPFAM" id="SSF51735">
    <property type="entry name" value="NAD(P)-binding Rossmann-fold domains"/>
    <property type="match status" value="1"/>
</dbReference>
<dbReference type="InterPro" id="IPR006140">
    <property type="entry name" value="D-isomer_DH_NAD-bd"/>
</dbReference>
<dbReference type="SUPFAM" id="SSF52283">
    <property type="entry name" value="Formate/glycerate dehydrogenase catalytic domain-like"/>
    <property type="match status" value="1"/>
</dbReference>
<dbReference type="Pfam" id="PF00389">
    <property type="entry name" value="2-Hacid_dh"/>
    <property type="match status" value="1"/>
</dbReference>
<dbReference type="PANTHER" id="PTHR43026:SF1">
    <property type="entry name" value="2-HYDROXYACID DEHYDROGENASE HOMOLOG 1-RELATED"/>
    <property type="match status" value="1"/>
</dbReference>
<evidence type="ECO:0000256" key="2">
    <source>
        <dbReference type="ARBA" id="ARBA00023027"/>
    </source>
</evidence>
<dbReference type="CDD" id="cd12184">
    <property type="entry name" value="HGDH_like"/>
    <property type="match status" value="1"/>
</dbReference>
<dbReference type="Gene3D" id="3.40.50.720">
    <property type="entry name" value="NAD(P)-binding Rossmann-like Domain"/>
    <property type="match status" value="2"/>
</dbReference>
<dbReference type="PANTHER" id="PTHR43026">
    <property type="entry name" value="2-HYDROXYACID DEHYDROGENASE HOMOLOG 1-RELATED"/>
    <property type="match status" value="1"/>
</dbReference>
<dbReference type="RefSeq" id="WP_129620463.1">
    <property type="nucleotide sequence ID" value="NZ_LR214950.1"/>
</dbReference>
<dbReference type="Pfam" id="PF02826">
    <property type="entry name" value="2-Hacid_dh_C"/>
    <property type="match status" value="1"/>
</dbReference>
<dbReference type="GO" id="GO:0051287">
    <property type="term" value="F:NAD binding"/>
    <property type="evidence" value="ECO:0007669"/>
    <property type="project" value="InterPro"/>
</dbReference>
<comment type="similarity">
    <text evidence="1 3">Belongs to the D-isomer specific 2-hydroxyacid dehydrogenase family.</text>
</comment>
<evidence type="ECO:0000259" key="4">
    <source>
        <dbReference type="Pfam" id="PF00389"/>
    </source>
</evidence>
<evidence type="ECO:0000259" key="5">
    <source>
        <dbReference type="Pfam" id="PF02826"/>
    </source>
</evidence>
<proteinExistence type="inferred from homology"/>
<evidence type="ECO:0000313" key="7">
    <source>
        <dbReference type="Proteomes" id="UP000290568"/>
    </source>
</evidence>
<dbReference type="EMBL" id="LR214950">
    <property type="protein sequence ID" value="VEU58843.1"/>
    <property type="molecule type" value="Genomic_DNA"/>
</dbReference>
<evidence type="ECO:0000256" key="3">
    <source>
        <dbReference type="RuleBase" id="RU003719"/>
    </source>
</evidence>
<dbReference type="InterPro" id="IPR058205">
    <property type="entry name" value="D-LDH-like"/>
</dbReference>
<keyword evidence="2" id="KW-0520">NAD</keyword>
<sequence>MKVICFGVRDVEKPIFEKYNKNYNYDLELRGESLSADNVDCVKGFDAIIARASDKINCDVLEKVKEFGIKYVLTRTVGFDHMDVSKGRELGILMARVPSYSPTAISEVAVSMAQSLSRKTAHFAYNASKHNFQIDPFGFAKEMKNSVVAIIGTGKIGYESAKMFKGLGAKVLGYDPYPNEKAKEVLEYGSLDEVLAQADIVSFHMPYIKGVNDKMINKDLLSKMKDGSILINSARGQIQDESAILEALESGKLSGAGLDVLYEEKLYFGKNQPEIKDEVILKLLSMYPRVLVSPHIGSYTDEAVANMVEISYENLKNFVESGDCPNKL</sequence>
<dbReference type="EC" id="1.1.1.28" evidence="6"/>
<keyword evidence="3 6" id="KW-0560">Oxidoreductase</keyword>
<gene>
    <name evidence="6" type="ORF">NCTC10183_00631</name>
</gene>
<dbReference type="InterPro" id="IPR036291">
    <property type="entry name" value="NAD(P)-bd_dom_sf"/>
</dbReference>
<organism evidence="6 7">
    <name type="scientific">Mycoplasmopsis gallinacea</name>
    <dbReference type="NCBI Taxonomy" id="29556"/>
    <lineage>
        <taxon>Bacteria</taxon>
        <taxon>Bacillati</taxon>
        <taxon>Mycoplasmatota</taxon>
        <taxon>Mycoplasmoidales</taxon>
        <taxon>Metamycoplasmataceae</taxon>
        <taxon>Mycoplasmopsis</taxon>
    </lineage>
</organism>
<accession>A0A449A3U4</accession>